<dbReference type="OrthoDB" id="3352146at2"/>
<name>W5TNM5_9NOCA</name>
<evidence type="ECO:0008006" key="3">
    <source>
        <dbReference type="Google" id="ProtNLM"/>
    </source>
</evidence>
<evidence type="ECO:0000313" key="2">
    <source>
        <dbReference type="Proteomes" id="UP000019150"/>
    </source>
</evidence>
<dbReference type="Proteomes" id="UP000019150">
    <property type="component" value="Chromosome"/>
</dbReference>
<protein>
    <recommendedName>
        <fullName evidence="3">DUF4254 domain-containing protein</fullName>
    </recommendedName>
</protein>
<sequence>MATAYAGDNDTIGALPSVSVLLRAFRSSDAPPGDHPVLEAARQLVRCHELRLHAYRDAHAPQVTSARVASCSQTVDGIDRERAVLAERIDIWVADNIAHRAGASLHTETLGAVIDRMAGKWVAAQHAIGLGAATPPLEDVAGSALTGEAHLHWVRLAELADGYQDLIIDIAEHRRRLPVF</sequence>
<dbReference type="PATRIC" id="fig|1415166.3.peg.6355"/>
<dbReference type="eggNOG" id="ENOG5033CBH">
    <property type="taxonomic scope" value="Bacteria"/>
</dbReference>
<accession>W5TNM5</accession>
<proteinExistence type="predicted"/>
<dbReference type="AlphaFoldDB" id="W5TNM5"/>
<gene>
    <name evidence="1" type="ORF">NONO_c61770</name>
</gene>
<dbReference type="EMBL" id="CP006850">
    <property type="protein sequence ID" value="AHH20950.1"/>
    <property type="molecule type" value="Genomic_DNA"/>
</dbReference>
<reference evidence="1 2" key="1">
    <citation type="journal article" date="2014" name="Appl. Environ. Microbiol.">
        <title>Insights into the Microbial Degradation of Rubber and Gutta-Percha by Analysis of the Complete Genome of Nocardia nova SH22a.</title>
        <authorList>
            <person name="Luo Q."/>
            <person name="Hiessl S."/>
            <person name="Poehlein A."/>
            <person name="Daniel R."/>
            <person name="Steinbuchel A."/>
        </authorList>
    </citation>
    <scope>NUCLEOTIDE SEQUENCE [LARGE SCALE GENOMIC DNA]</scope>
    <source>
        <strain evidence="1">SH22a</strain>
    </source>
</reference>
<dbReference type="HOGENOM" id="CLU_107584_0_0_11"/>
<dbReference type="KEGG" id="nno:NONO_c61770"/>
<organism evidence="1 2">
    <name type="scientific">Nocardia nova SH22a</name>
    <dbReference type="NCBI Taxonomy" id="1415166"/>
    <lineage>
        <taxon>Bacteria</taxon>
        <taxon>Bacillati</taxon>
        <taxon>Actinomycetota</taxon>
        <taxon>Actinomycetes</taxon>
        <taxon>Mycobacteriales</taxon>
        <taxon>Nocardiaceae</taxon>
        <taxon>Nocardia</taxon>
    </lineage>
</organism>
<dbReference type="InterPro" id="IPR025350">
    <property type="entry name" value="DUF4254"/>
</dbReference>
<evidence type="ECO:0000313" key="1">
    <source>
        <dbReference type="EMBL" id="AHH20950.1"/>
    </source>
</evidence>
<keyword evidence="2" id="KW-1185">Reference proteome</keyword>
<dbReference type="Pfam" id="PF14063">
    <property type="entry name" value="DUF4254"/>
    <property type="match status" value="1"/>
</dbReference>
<dbReference type="RefSeq" id="WP_025352288.1">
    <property type="nucleotide sequence ID" value="NZ_CP006850.1"/>
</dbReference>